<feature type="transmembrane region" description="Helical" evidence="7">
    <location>
        <begin position="348"/>
        <end position="370"/>
    </location>
</feature>
<feature type="transmembrane region" description="Helical" evidence="7">
    <location>
        <begin position="47"/>
        <end position="64"/>
    </location>
</feature>
<accession>A0A017HEA9</accession>
<evidence type="ECO:0000256" key="1">
    <source>
        <dbReference type="ARBA" id="ARBA00004141"/>
    </source>
</evidence>
<evidence type="ECO:0000313" key="8">
    <source>
        <dbReference type="EMBL" id="EYD72635.1"/>
    </source>
</evidence>
<keyword evidence="9" id="KW-1185">Reference proteome</keyword>
<feature type="transmembrane region" description="Helical" evidence="7">
    <location>
        <begin position="309"/>
        <end position="328"/>
    </location>
</feature>
<organism evidence="8 9">
    <name type="scientific">Limimaricola hongkongensis DSM 17492</name>
    <dbReference type="NCBI Taxonomy" id="1122180"/>
    <lineage>
        <taxon>Bacteria</taxon>
        <taxon>Pseudomonadati</taxon>
        <taxon>Pseudomonadota</taxon>
        <taxon>Alphaproteobacteria</taxon>
        <taxon>Rhodobacterales</taxon>
        <taxon>Paracoccaceae</taxon>
        <taxon>Limimaricola</taxon>
    </lineage>
</organism>
<comment type="subcellular location">
    <subcellularLocation>
        <location evidence="1">Membrane</location>
        <topology evidence="1">Multi-pass membrane protein</topology>
    </subcellularLocation>
</comment>
<feature type="transmembrane region" description="Helical" evidence="7">
    <location>
        <begin position="99"/>
        <end position="119"/>
    </location>
</feature>
<evidence type="ECO:0000256" key="3">
    <source>
        <dbReference type="ARBA" id="ARBA00022692"/>
    </source>
</evidence>
<reference evidence="8 9" key="1">
    <citation type="submission" date="2013-03" db="EMBL/GenBank/DDBJ databases">
        <authorList>
            <person name="Fiebig A."/>
            <person name="Goeker M."/>
            <person name="Klenk H.-P.P."/>
        </authorList>
    </citation>
    <scope>NUCLEOTIDE SEQUENCE [LARGE SCALE GENOMIC DNA]</scope>
    <source>
        <strain evidence="8 9">DSM 17492</strain>
    </source>
</reference>
<sequence>MPPRDRSGDRSGDRPGQEAGNGAGDGDAPDDWQHDLTEQRLSELRKIRRLMLCSFLLAAFTATYFARDVLLPIVLAVLLTLTLRPVVRGLQRIGIPPGVSAVLLMLAIGLGFAVAGYFLSGPIGEMAARAPQIGTEVQRKLAGLMDRLASIREVGEQVTEMADAAGATGEKMEVVVDQSGPIPSAVGSAASIGSTLVAAMILTLFLLASGDFYHRRIVEASPKLHDKKRALTIVRDVERQISRYLGAITVINAGLGVAIGIALWIIGLPMPHVWGTLAFLLNFMPFIGAIIGTVAAGAFALVSFDSVPYALLVPLSYFTLTTIEGNFVTPMLVGRRLELNIVSVFVTVAFWIWLWGVPGAVLAVPFLVVVKAVCDHVPSLKAFGGFLSGDPAVKAEDREGDPKDRTGKPAARHA</sequence>
<dbReference type="Pfam" id="PF01594">
    <property type="entry name" value="AI-2E_transport"/>
    <property type="match status" value="1"/>
</dbReference>
<feature type="transmembrane region" description="Helical" evidence="7">
    <location>
        <begin position="279"/>
        <end position="302"/>
    </location>
</feature>
<name>A0A017HEA9_9RHOB</name>
<dbReference type="PATRIC" id="fig|1122180.6.peg.1419"/>
<dbReference type="InterPro" id="IPR002549">
    <property type="entry name" value="AI-2E-like"/>
</dbReference>
<feature type="compositionally biased region" description="Basic and acidic residues" evidence="6">
    <location>
        <begin position="393"/>
        <end position="407"/>
    </location>
</feature>
<dbReference type="PANTHER" id="PTHR21716">
    <property type="entry name" value="TRANSMEMBRANE PROTEIN"/>
    <property type="match status" value="1"/>
</dbReference>
<protein>
    <submittedName>
        <fullName evidence="8">Transport protein</fullName>
    </submittedName>
</protein>
<feature type="region of interest" description="Disordered" evidence="6">
    <location>
        <begin position="393"/>
        <end position="414"/>
    </location>
</feature>
<dbReference type="PANTHER" id="PTHR21716:SF16">
    <property type="entry name" value="BLL1467 PROTEIN"/>
    <property type="match status" value="1"/>
</dbReference>
<dbReference type="AlphaFoldDB" id="A0A017HEA9"/>
<comment type="caution">
    <text evidence="8">The sequence shown here is derived from an EMBL/GenBank/DDBJ whole genome shotgun (WGS) entry which is preliminary data.</text>
</comment>
<feature type="transmembrane region" description="Helical" evidence="7">
    <location>
        <begin position="70"/>
        <end position="87"/>
    </location>
</feature>
<dbReference type="eggNOG" id="COG0628">
    <property type="taxonomic scope" value="Bacteria"/>
</dbReference>
<evidence type="ECO:0000256" key="5">
    <source>
        <dbReference type="ARBA" id="ARBA00023136"/>
    </source>
</evidence>
<dbReference type="EMBL" id="APGJ01000004">
    <property type="protein sequence ID" value="EYD72635.1"/>
    <property type="molecule type" value="Genomic_DNA"/>
</dbReference>
<feature type="transmembrane region" description="Helical" evidence="7">
    <location>
        <begin position="244"/>
        <end position="267"/>
    </location>
</feature>
<feature type="region of interest" description="Disordered" evidence="6">
    <location>
        <begin position="1"/>
        <end position="33"/>
    </location>
</feature>
<feature type="transmembrane region" description="Helical" evidence="7">
    <location>
        <begin position="185"/>
        <end position="207"/>
    </location>
</feature>
<evidence type="ECO:0000313" key="9">
    <source>
        <dbReference type="Proteomes" id="UP000025047"/>
    </source>
</evidence>
<comment type="similarity">
    <text evidence="2">Belongs to the autoinducer-2 exporter (AI-2E) (TC 2.A.86) family.</text>
</comment>
<evidence type="ECO:0000256" key="4">
    <source>
        <dbReference type="ARBA" id="ARBA00022989"/>
    </source>
</evidence>
<proteinExistence type="inferred from homology"/>
<gene>
    <name evidence="8" type="ORF">Lokhon_01436</name>
</gene>
<dbReference type="GO" id="GO:0055085">
    <property type="term" value="P:transmembrane transport"/>
    <property type="evidence" value="ECO:0007669"/>
    <property type="project" value="TreeGrafter"/>
</dbReference>
<dbReference type="HOGENOM" id="CLU_031275_0_1_5"/>
<evidence type="ECO:0000256" key="6">
    <source>
        <dbReference type="SAM" id="MobiDB-lite"/>
    </source>
</evidence>
<keyword evidence="3 7" id="KW-0812">Transmembrane</keyword>
<dbReference type="Proteomes" id="UP000025047">
    <property type="component" value="Unassembled WGS sequence"/>
</dbReference>
<evidence type="ECO:0000256" key="2">
    <source>
        <dbReference type="ARBA" id="ARBA00009773"/>
    </source>
</evidence>
<keyword evidence="4 7" id="KW-1133">Transmembrane helix</keyword>
<evidence type="ECO:0000256" key="7">
    <source>
        <dbReference type="SAM" id="Phobius"/>
    </source>
</evidence>
<feature type="compositionally biased region" description="Basic and acidic residues" evidence="6">
    <location>
        <begin position="1"/>
        <end position="16"/>
    </location>
</feature>
<dbReference type="STRING" id="1122180.Lokhon_01436"/>
<dbReference type="GO" id="GO:0016020">
    <property type="term" value="C:membrane"/>
    <property type="evidence" value="ECO:0007669"/>
    <property type="project" value="UniProtKB-SubCell"/>
</dbReference>
<keyword evidence="5 7" id="KW-0472">Membrane</keyword>